<dbReference type="EMBL" id="QGMH01000034">
    <property type="protein sequence ID" value="TVY28251.1"/>
    <property type="molecule type" value="Genomic_DNA"/>
</dbReference>
<organism evidence="1 2">
    <name type="scientific">Lachnellula hyalina</name>
    <dbReference type="NCBI Taxonomy" id="1316788"/>
    <lineage>
        <taxon>Eukaryota</taxon>
        <taxon>Fungi</taxon>
        <taxon>Dikarya</taxon>
        <taxon>Ascomycota</taxon>
        <taxon>Pezizomycotina</taxon>
        <taxon>Leotiomycetes</taxon>
        <taxon>Helotiales</taxon>
        <taxon>Lachnaceae</taxon>
        <taxon>Lachnellula</taxon>
    </lineage>
</organism>
<dbReference type="RefSeq" id="XP_031007039.1">
    <property type="nucleotide sequence ID" value="XM_031148224.1"/>
</dbReference>
<reference evidence="1 2" key="1">
    <citation type="submission" date="2018-05" db="EMBL/GenBank/DDBJ databases">
        <title>Genome sequencing and assembly of the regulated plant pathogen Lachnellula willkommii and related sister species for the development of diagnostic species identification markers.</title>
        <authorList>
            <person name="Giroux E."/>
            <person name="Bilodeau G."/>
        </authorList>
    </citation>
    <scope>NUCLEOTIDE SEQUENCE [LARGE SCALE GENOMIC DNA]</scope>
    <source>
        <strain evidence="1 2">CBS 185.66</strain>
    </source>
</reference>
<comment type="caution">
    <text evidence="1">The sequence shown here is derived from an EMBL/GenBank/DDBJ whole genome shotgun (WGS) entry which is preliminary data.</text>
</comment>
<dbReference type="Proteomes" id="UP000431533">
    <property type="component" value="Unassembled WGS sequence"/>
</dbReference>
<dbReference type="AlphaFoldDB" id="A0A8H8R602"/>
<evidence type="ECO:0000313" key="1">
    <source>
        <dbReference type="EMBL" id="TVY28251.1"/>
    </source>
</evidence>
<proteinExistence type="predicted"/>
<keyword evidence="2" id="KW-1185">Reference proteome</keyword>
<accession>A0A8H8R602</accession>
<dbReference type="GeneID" id="41983448"/>
<evidence type="ECO:0000313" key="2">
    <source>
        <dbReference type="Proteomes" id="UP000431533"/>
    </source>
</evidence>
<sequence length="83" mass="9715">MAPVYEAWKASLQHTNHPGFQSAWERPPFYECHPWIGLIKCRNVRDPIKHIFNKPDTLPGKDTALPYLTELRNRQPIAMSMEK</sequence>
<dbReference type="OrthoDB" id="8300194at2759"/>
<protein>
    <submittedName>
        <fullName evidence="1">Uncharacterized protein</fullName>
    </submittedName>
</protein>
<name>A0A8H8R602_9HELO</name>
<gene>
    <name evidence="1" type="ORF">LHYA1_G003250</name>
</gene>